<reference evidence="2" key="1">
    <citation type="submission" date="2021-01" db="EMBL/GenBank/DDBJ databases">
        <title>Marivirga sp. nov., isolated from intertidal surface sediments.</title>
        <authorList>
            <person name="Zhang M."/>
        </authorList>
    </citation>
    <scope>NUCLEOTIDE SEQUENCE</scope>
    <source>
        <strain evidence="2">SM1354</strain>
    </source>
</reference>
<dbReference type="Pfam" id="PF13302">
    <property type="entry name" value="Acetyltransf_3"/>
    <property type="match status" value="1"/>
</dbReference>
<keyword evidence="3" id="KW-1185">Reference proteome</keyword>
<dbReference type="SUPFAM" id="SSF55729">
    <property type="entry name" value="Acyl-CoA N-acyltransferases (Nat)"/>
    <property type="match status" value="1"/>
</dbReference>
<dbReference type="InterPro" id="IPR000182">
    <property type="entry name" value="GNAT_dom"/>
</dbReference>
<dbReference type="PANTHER" id="PTHR43792">
    <property type="entry name" value="GNAT FAMILY, PUTATIVE (AFU_ORTHOLOGUE AFUA_3G00765)-RELATED-RELATED"/>
    <property type="match status" value="1"/>
</dbReference>
<feature type="domain" description="N-acetyltransferase" evidence="1">
    <location>
        <begin position="12"/>
        <end position="172"/>
    </location>
</feature>
<evidence type="ECO:0000313" key="3">
    <source>
        <dbReference type="Proteomes" id="UP000642920"/>
    </source>
</evidence>
<organism evidence="2 3">
    <name type="scientific">Marivirga atlantica</name>
    <dbReference type="NCBI Taxonomy" id="1548457"/>
    <lineage>
        <taxon>Bacteria</taxon>
        <taxon>Pseudomonadati</taxon>
        <taxon>Bacteroidota</taxon>
        <taxon>Cytophagia</taxon>
        <taxon>Cytophagales</taxon>
        <taxon>Marivirgaceae</taxon>
        <taxon>Marivirga</taxon>
    </lineage>
</organism>
<sequence>MPTKYLFTSARLGFRNWQDEDLPLLLALNQDKEVMRYFPEIRDVQESIKWMDRMQQMYLEKGYCYYAVFELSNEDFVGVLGIGDKDFNADFTPIIDIGWRIHKKYWNKGYATEGAQQCLKYVFNTLKLNEIKALCPINNKASERVMQKIGMHRELEFIHPELTDYPELKDFVLYTISHTQL</sequence>
<evidence type="ECO:0000313" key="2">
    <source>
        <dbReference type="EMBL" id="MBL0766494.1"/>
    </source>
</evidence>
<dbReference type="PANTHER" id="PTHR43792:SF1">
    <property type="entry name" value="N-ACETYLTRANSFERASE DOMAIN-CONTAINING PROTEIN"/>
    <property type="match status" value="1"/>
</dbReference>
<name>A0A937AJ69_9BACT</name>
<dbReference type="GO" id="GO:0016747">
    <property type="term" value="F:acyltransferase activity, transferring groups other than amino-acyl groups"/>
    <property type="evidence" value="ECO:0007669"/>
    <property type="project" value="InterPro"/>
</dbReference>
<gene>
    <name evidence="2" type="ORF">JKP34_14600</name>
</gene>
<protein>
    <submittedName>
        <fullName evidence="2">GNAT family N-acetyltransferase</fullName>
    </submittedName>
</protein>
<dbReference type="RefSeq" id="WP_201923092.1">
    <property type="nucleotide sequence ID" value="NZ_JAERQG010000004.1"/>
</dbReference>
<dbReference type="InterPro" id="IPR016181">
    <property type="entry name" value="Acyl_CoA_acyltransferase"/>
</dbReference>
<dbReference type="EMBL" id="JAERQG010000004">
    <property type="protein sequence ID" value="MBL0766494.1"/>
    <property type="molecule type" value="Genomic_DNA"/>
</dbReference>
<evidence type="ECO:0000259" key="1">
    <source>
        <dbReference type="PROSITE" id="PS51186"/>
    </source>
</evidence>
<dbReference type="PROSITE" id="PS51186">
    <property type="entry name" value="GNAT"/>
    <property type="match status" value="1"/>
</dbReference>
<dbReference type="InterPro" id="IPR051531">
    <property type="entry name" value="N-acetyltransferase"/>
</dbReference>
<accession>A0A937AJ69</accession>
<dbReference type="Proteomes" id="UP000642920">
    <property type="component" value="Unassembled WGS sequence"/>
</dbReference>
<dbReference type="Gene3D" id="3.40.630.30">
    <property type="match status" value="1"/>
</dbReference>
<comment type="caution">
    <text evidence="2">The sequence shown here is derived from an EMBL/GenBank/DDBJ whole genome shotgun (WGS) entry which is preliminary data.</text>
</comment>
<proteinExistence type="predicted"/>
<dbReference type="AlphaFoldDB" id="A0A937AJ69"/>